<feature type="signal peptide" evidence="12">
    <location>
        <begin position="1"/>
        <end position="18"/>
    </location>
</feature>
<comment type="subcellular location">
    <subcellularLocation>
        <location evidence="1 10">Cell outer membrane</location>
        <topology evidence="1 10">Multi-pass membrane protein</topology>
    </subcellularLocation>
</comment>
<dbReference type="Gene3D" id="2.60.40.1120">
    <property type="entry name" value="Carboxypeptidase-like, regulatory domain"/>
    <property type="match status" value="1"/>
</dbReference>
<dbReference type="Pfam" id="PF00593">
    <property type="entry name" value="TonB_dep_Rec_b-barrel"/>
    <property type="match status" value="1"/>
</dbReference>
<evidence type="ECO:0000256" key="3">
    <source>
        <dbReference type="ARBA" id="ARBA00022452"/>
    </source>
</evidence>
<evidence type="ECO:0000256" key="4">
    <source>
        <dbReference type="ARBA" id="ARBA00022692"/>
    </source>
</evidence>
<evidence type="ECO:0000313" key="16">
    <source>
        <dbReference type="Proteomes" id="UP000624701"/>
    </source>
</evidence>
<keyword evidence="2 10" id="KW-0813">Transport</keyword>
<dbReference type="PROSITE" id="PS52016">
    <property type="entry name" value="TONB_DEPENDENT_REC_3"/>
    <property type="match status" value="1"/>
</dbReference>
<evidence type="ECO:0000256" key="2">
    <source>
        <dbReference type="ARBA" id="ARBA00022448"/>
    </source>
</evidence>
<name>A0ABQ2BZ57_9FLAO</name>
<keyword evidence="7 10" id="KW-0472">Membrane</keyword>
<keyword evidence="6 11" id="KW-0798">TonB box</keyword>
<evidence type="ECO:0000256" key="7">
    <source>
        <dbReference type="ARBA" id="ARBA00023136"/>
    </source>
</evidence>
<dbReference type="PANTHER" id="PTHR30069:SF29">
    <property type="entry name" value="HEMOGLOBIN AND HEMOGLOBIN-HAPTOGLOBIN-BINDING PROTEIN 1-RELATED"/>
    <property type="match status" value="1"/>
</dbReference>
<accession>A0ABQ2BZ57</accession>
<dbReference type="SUPFAM" id="SSF49464">
    <property type="entry name" value="Carboxypeptidase regulatory domain-like"/>
    <property type="match status" value="1"/>
</dbReference>
<reference evidence="16" key="1">
    <citation type="journal article" date="2019" name="Int. J. Syst. Evol. Microbiol.">
        <title>The Global Catalogue of Microorganisms (GCM) 10K type strain sequencing project: providing services to taxonomists for standard genome sequencing and annotation.</title>
        <authorList>
            <consortium name="The Broad Institute Genomics Platform"/>
            <consortium name="The Broad Institute Genome Sequencing Center for Infectious Disease"/>
            <person name="Wu L."/>
            <person name="Ma J."/>
        </authorList>
    </citation>
    <scope>NUCLEOTIDE SEQUENCE [LARGE SCALE GENOMIC DNA]</scope>
    <source>
        <strain evidence="16">CCM 8681</strain>
    </source>
</reference>
<comment type="similarity">
    <text evidence="10 11">Belongs to the TonB-dependent receptor family.</text>
</comment>
<feature type="domain" description="TonB-dependent receptor plug" evidence="14">
    <location>
        <begin position="119"/>
        <end position="221"/>
    </location>
</feature>
<sequence length="812" mass="92175">MKQIILLISLFTTFFTVAQDCNHVFLGEVSDYHDKTPIIGATVYIKNLDKYTTSDADGKFKIKNLCKGQLTLVISHISCETKTVSYDITGDTFKPIALEHHIEELGEVSVKADATKRETSTAQEATIDSKTLRRYNNLSIGDALEEISGVSSIKTGNSIVKPVINGLHSSRILIMNNGVRLQDQEWGVEHAPNIDINAANQLTVIKGSGALRYGGDAIGGVVVVKPSRIIVKDTLYGRTIFGGQTNGRGYNIASNLNKNYSSGWFGHVQGSYRRSGDFQAPDYILSNTGLESLGISTRFGKKTFESGFEMYYSFLNNEIGILRAAHIGNLLDFERAINAGRPLRIEDFTYDINVPKQGVTHHLAKVNYYKRFQNFGKVSLQYDYQNNRRQEFDVRVGERRNIPAVDLILQTHSILADVNLDSNLDRKYNLGLLGRYQNNFADPDTGVRRIIPDYDKYDFGVYATTEWLIDDDLIVDAGIRYDFNRIDAKKFYRTSRWLDSGYDIDFNDIIVGSVLSGEVQEGTIDFSLPELLANPIFNYHNFSASIGGKYSIDDNNKVMLNFSHASRPPNASELFSDGLHHALARFEIGDIRFNKEIANRISASYNYTNSKFNFLAEVFYNRVNDYIFLRPDNSDLSTRGYFAVWIYEQTNAELFGIDINATYDVTPNFQYQHKSAFIKGNDLKTDLPLIDIPPFNTTNQIRYYNEKWNNFSASLKSEWVFEQNEFPDFNYQVTNQLTGEEFTIDISSPPPAYHLLHFYSDATFNFKGKTSLNVAFGVNNIFNASYRNYLNGLRFFADDIGRNFTLQLQLNY</sequence>
<dbReference type="SUPFAM" id="SSF56935">
    <property type="entry name" value="Porins"/>
    <property type="match status" value="1"/>
</dbReference>
<evidence type="ECO:0000256" key="9">
    <source>
        <dbReference type="ARBA" id="ARBA00023237"/>
    </source>
</evidence>
<dbReference type="InterPro" id="IPR037066">
    <property type="entry name" value="Plug_dom_sf"/>
</dbReference>
<evidence type="ECO:0000256" key="10">
    <source>
        <dbReference type="PROSITE-ProRule" id="PRU01360"/>
    </source>
</evidence>
<dbReference type="Gene3D" id="2.40.170.20">
    <property type="entry name" value="TonB-dependent receptor, beta-barrel domain"/>
    <property type="match status" value="1"/>
</dbReference>
<dbReference type="PANTHER" id="PTHR30069">
    <property type="entry name" value="TONB-DEPENDENT OUTER MEMBRANE RECEPTOR"/>
    <property type="match status" value="1"/>
</dbReference>
<keyword evidence="3 10" id="KW-1134">Transmembrane beta strand</keyword>
<dbReference type="Pfam" id="PF13715">
    <property type="entry name" value="CarbopepD_reg_2"/>
    <property type="match status" value="1"/>
</dbReference>
<keyword evidence="8 15" id="KW-0675">Receptor</keyword>
<evidence type="ECO:0000256" key="11">
    <source>
        <dbReference type="RuleBase" id="RU003357"/>
    </source>
</evidence>
<keyword evidence="16" id="KW-1185">Reference proteome</keyword>
<feature type="domain" description="TonB-dependent receptor-like beta-barrel" evidence="13">
    <location>
        <begin position="341"/>
        <end position="781"/>
    </location>
</feature>
<organism evidence="15 16">
    <name type="scientific">Winogradskyella haliclonae</name>
    <dbReference type="NCBI Taxonomy" id="2048558"/>
    <lineage>
        <taxon>Bacteria</taxon>
        <taxon>Pseudomonadati</taxon>
        <taxon>Bacteroidota</taxon>
        <taxon>Flavobacteriia</taxon>
        <taxon>Flavobacteriales</taxon>
        <taxon>Flavobacteriaceae</taxon>
        <taxon>Winogradskyella</taxon>
    </lineage>
</organism>
<gene>
    <name evidence="15" type="ORF">GCM10011444_16930</name>
</gene>
<protein>
    <submittedName>
        <fullName evidence="15">TonB-dependent receptor</fullName>
    </submittedName>
</protein>
<evidence type="ECO:0000256" key="8">
    <source>
        <dbReference type="ARBA" id="ARBA00023170"/>
    </source>
</evidence>
<dbReference type="InterPro" id="IPR008969">
    <property type="entry name" value="CarboxyPept-like_regulatory"/>
</dbReference>
<evidence type="ECO:0000259" key="13">
    <source>
        <dbReference type="Pfam" id="PF00593"/>
    </source>
</evidence>
<evidence type="ECO:0000313" key="15">
    <source>
        <dbReference type="EMBL" id="GGI57384.1"/>
    </source>
</evidence>
<dbReference type="InterPro" id="IPR000531">
    <property type="entry name" value="Beta-barrel_TonB"/>
</dbReference>
<dbReference type="Pfam" id="PF07715">
    <property type="entry name" value="Plug"/>
    <property type="match status" value="1"/>
</dbReference>
<proteinExistence type="inferred from homology"/>
<evidence type="ECO:0000256" key="12">
    <source>
        <dbReference type="SAM" id="SignalP"/>
    </source>
</evidence>
<dbReference type="InterPro" id="IPR012910">
    <property type="entry name" value="Plug_dom"/>
</dbReference>
<keyword evidence="9 10" id="KW-0998">Cell outer membrane</keyword>
<dbReference type="InterPro" id="IPR039426">
    <property type="entry name" value="TonB-dep_rcpt-like"/>
</dbReference>
<comment type="caution">
    <text evidence="15">The sequence shown here is derived from an EMBL/GenBank/DDBJ whole genome shotgun (WGS) entry which is preliminary data.</text>
</comment>
<evidence type="ECO:0000256" key="6">
    <source>
        <dbReference type="ARBA" id="ARBA00023077"/>
    </source>
</evidence>
<evidence type="ECO:0000256" key="1">
    <source>
        <dbReference type="ARBA" id="ARBA00004571"/>
    </source>
</evidence>
<keyword evidence="5 12" id="KW-0732">Signal</keyword>
<evidence type="ECO:0000259" key="14">
    <source>
        <dbReference type="Pfam" id="PF07715"/>
    </source>
</evidence>
<keyword evidence="4 10" id="KW-0812">Transmembrane</keyword>
<feature type="chain" id="PRO_5045512352" evidence="12">
    <location>
        <begin position="19"/>
        <end position="812"/>
    </location>
</feature>
<dbReference type="RefSeq" id="WP_188374298.1">
    <property type="nucleotide sequence ID" value="NZ_BMDQ01000002.1"/>
</dbReference>
<evidence type="ECO:0000256" key="5">
    <source>
        <dbReference type="ARBA" id="ARBA00022729"/>
    </source>
</evidence>
<dbReference type="Gene3D" id="2.170.130.10">
    <property type="entry name" value="TonB-dependent receptor, plug domain"/>
    <property type="match status" value="1"/>
</dbReference>
<dbReference type="EMBL" id="BMDQ01000002">
    <property type="protein sequence ID" value="GGI57384.1"/>
    <property type="molecule type" value="Genomic_DNA"/>
</dbReference>
<dbReference type="InterPro" id="IPR036942">
    <property type="entry name" value="Beta-barrel_TonB_sf"/>
</dbReference>
<dbReference type="Proteomes" id="UP000624701">
    <property type="component" value="Unassembled WGS sequence"/>
</dbReference>